<evidence type="ECO:0000256" key="3">
    <source>
        <dbReference type="HAMAP-Rule" id="MF_01121"/>
    </source>
</evidence>
<comment type="function">
    <text evidence="3">NAD-dependent lysine deacetylase and desuccinylase that specifically removes acetyl and succinyl groups on target proteins. Modulates the activities of several proteins which are inactive in their acylated form.</text>
</comment>
<dbReference type="InterPro" id="IPR003000">
    <property type="entry name" value="Sirtuin"/>
</dbReference>
<dbReference type="AlphaFoldDB" id="A5EXW2"/>
<evidence type="ECO:0000259" key="5">
    <source>
        <dbReference type="PROSITE" id="PS50305"/>
    </source>
</evidence>
<dbReference type="GO" id="GO:0036055">
    <property type="term" value="F:protein-succinyllysine desuccinylase activity"/>
    <property type="evidence" value="ECO:0007669"/>
    <property type="project" value="UniProtKB-UniRule"/>
</dbReference>
<dbReference type="eggNOG" id="COG0846">
    <property type="taxonomic scope" value="Bacteria"/>
</dbReference>
<comment type="similarity">
    <text evidence="3">Belongs to the sirtuin family. Class III subfamily.</text>
</comment>
<comment type="cofactor">
    <cofactor evidence="3">
        <name>Zn(2+)</name>
        <dbReference type="ChEBI" id="CHEBI:29105"/>
    </cofactor>
    <text evidence="3">Binds 1 zinc ion per subunit.</text>
</comment>
<dbReference type="OrthoDB" id="9800582at2"/>
<dbReference type="InterPro" id="IPR026590">
    <property type="entry name" value="Ssirtuin_cat_dom"/>
</dbReference>
<feature type="binding site" evidence="3">
    <location>
        <begin position="86"/>
        <end position="89"/>
    </location>
    <ligand>
        <name>NAD(+)</name>
        <dbReference type="ChEBI" id="CHEBI:57540"/>
    </ligand>
</feature>
<dbReference type="STRING" id="246195.DNO_1032"/>
<dbReference type="HAMAP" id="MF_01121">
    <property type="entry name" value="Sirtuin_ClassIII"/>
    <property type="match status" value="1"/>
</dbReference>
<dbReference type="NCBIfam" id="NF001755">
    <property type="entry name" value="PRK00481.1-5"/>
    <property type="match status" value="1"/>
</dbReference>
<evidence type="ECO:0000313" key="7">
    <source>
        <dbReference type="Proteomes" id="UP000000248"/>
    </source>
</evidence>
<feature type="binding site" evidence="3 4">
    <location>
        <position position="130"/>
    </location>
    <ligand>
        <name>Zn(2+)</name>
        <dbReference type="ChEBI" id="CHEBI:29105"/>
    </ligand>
</feature>
<dbReference type="GO" id="GO:0070403">
    <property type="term" value="F:NAD+ binding"/>
    <property type="evidence" value="ECO:0007669"/>
    <property type="project" value="UniProtKB-UniRule"/>
</dbReference>
<dbReference type="KEGG" id="dno:DNO_1032"/>
<comment type="domain">
    <text evidence="3">2 residues (Tyr-51 and Arg-54) present in a large hydrophobic pocket are probably involved in substrate specificity. They are important for desuccinylation activity, but dispensable for deacetylation activity.</text>
</comment>
<dbReference type="RefSeq" id="WP_012031344.1">
    <property type="nucleotide sequence ID" value="NC_009446.1"/>
</dbReference>
<feature type="binding site" evidence="3">
    <location>
        <begin position="7"/>
        <end position="26"/>
    </location>
    <ligand>
        <name>NAD(+)</name>
        <dbReference type="ChEBI" id="CHEBI:57540"/>
    </ligand>
</feature>
<dbReference type="Pfam" id="PF02146">
    <property type="entry name" value="SIR2"/>
    <property type="match status" value="1"/>
</dbReference>
<evidence type="ECO:0000313" key="6">
    <source>
        <dbReference type="EMBL" id="ABQ14293.1"/>
    </source>
</evidence>
<dbReference type="GO" id="GO:0005737">
    <property type="term" value="C:cytoplasm"/>
    <property type="evidence" value="ECO:0007669"/>
    <property type="project" value="UniProtKB-SubCell"/>
</dbReference>
<evidence type="ECO:0000256" key="1">
    <source>
        <dbReference type="ARBA" id="ARBA00022679"/>
    </source>
</evidence>
<dbReference type="InterPro" id="IPR050134">
    <property type="entry name" value="NAD-dep_sirtuin_deacylases"/>
</dbReference>
<keyword evidence="3" id="KW-0963">Cytoplasm</keyword>
<comment type="catalytic activity">
    <reaction evidence="3">
        <text>N(6)-acetyl-L-lysyl-[protein] + NAD(+) + H2O = 2''-O-acetyl-ADP-D-ribose + nicotinamide + L-lysyl-[protein]</text>
        <dbReference type="Rhea" id="RHEA:43636"/>
        <dbReference type="Rhea" id="RHEA-COMP:9752"/>
        <dbReference type="Rhea" id="RHEA-COMP:10731"/>
        <dbReference type="ChEBI" id="CHEBI:15377"/>
        <dbReference type="ChEBI" id="CHEBI:17154"/>
        <dbReference type="ChEBI" id="CHEBI:29969"/>
        <dbReference type="ChEBI" id="CHEBI:57540"/>
        <dbReference type="ChEBI" id="CHEBI:61930"/>
        <dbReference type="ChEBI" id="CHEBI:83767"/>
        <dbReference type="EC" id="2.3.1.286"/>
    </reaction>
</comment>
<keyword evidence="1" id="KW-0808">Transferase</keyword>
<dbReference type="InterPro" id="IPR027546">
    <property type="entry name" value="Sirtuin_class_III"/>
</dbReference>
<comment type="subcellular location">
    <subcellularLocation>
        <location evidence="3">Cytoplasm</location>
    </subcellularLocation>
</comment>
<evidence type="ECO:0000256" key="2">
    <source>
        <dbReference type="ARBA" id="ARBA00023027"/>
    </source>
</evidence>
<keyword evidence="2 3" id="KW-0520">NAD</keyword>
<feature type="active site" description="Proton acceptor" evidence="3 4">
    <location>
        <position position="103"/>
    </location>
</feature>
<comment type="catalytic activity">
    <reaction evidence="3">
        <text>N(6)-succinyl-L-lysyl-[protein] + NAD(+) + H2O = 2''-O-succinyl-ADP-D-ribose + nicotinamide + L-lysyl-[protein]</text>
        <dbReference type="Rhea" id="RHEA:47668"/>
        <dbReference type="Rhea" id="RHEA-COMP:9752"/>
        <dbReference type="Rhea" id="RHEA-COMP:11877"/>
        <dbReference type="ChEBI" id="CHEBI:15377"/>
        <dbReference type="ChEBI" id="CHEBI:17154"/>
        <dbReference type="ChEBI" id="CHEBI:29969"/>
        <dbReference type="ChEBI" id="CHEBI:57540"/>
        <dbReference type="ChEBI" id="CHEBI:87830"/>
        <dbReference type="ChEBI" id="CHEBI:87832"/>
    </reaction>
</comment>
<dbReference type="PANTHER" id="PTHR11085">
    <property type="entry name" value="NAD-DEPENDENT PROTEIN DEACYLASE SIRTUIN-5, MITOCHONDRIAL-RELATED"/>
    <property type="match status" value="1"/>
</dbReference>
<keyword evidence="3 4" id="KW-0479">Metal-binding</keyword>
<proteinExistence type="inferred from homology"/>
<feature type="binding site" evidence="3 4">
    <location>
        <position position="111"/>
    </location>
    <ligand>
        <name>Zn(2+)</name>
        <dbReference type="ChEBI" id="CHEBI:29105"/>
    </ligand>
</feature>
<reference evidence="6 7" key="1">
    <citation type="journal article" date="2007" name="Nat. Biotechnol.">
        <title>Genome sequence and identification of candidate vaccine antigens from the animal pathogen Dichelobacter nodosus.</title>
        <authorList>
            <person name="Myers G.S."/>
            <person name="Parker D."/>
            <person name="Al-Hasani K."/>
            <person name="Kennan R.M."/>
            <person name="Seemann T."/>
            <person name="Ren Q."/>
            <person name="Badger J.H."/>
            <person name="Selengut J.D."/>
            <person name="Deboy R.T."/>
            <person name="Tettelin H."/>
            <person name="Boyce J.D."/>
            <person name="McCarl V.P."/>
            <person name="Han X."/>
            <person name="Nelson W.C."/>
            <person name="Madupu R."/>
            <person name="Mohamoud Y."/>
            <person name="Holley T."/>
            <person name="Fedorova N."/>
            <person name="Khouri H."/>
            <person name="Bottomley S.P."/>
            <person name="Whittington R.J."/>
            <person name="Adler B."/>
            <person name="Songer J.G."/>
            <person name="Rood J.I."/>
            <person name="Paulsen I.T."/>
        </authorList>
    </citation>
    <scope>NUCLEOTIDE SEQUENCE [LARGE SCALE GENOMIC DNA]</scope>
    <source>
        <strain evidence="6 7">VCS1703A</strain>
    </source>
</reference>
<dbReference type="SUPFAM" id="SSF52467">
    <property type="entry name" value="DHS-like NAD/FAD-binding domain"/>
    <property type="match status" value="1"/>
</dbReference>
<dbReference type="PROSITE" id="PS50305">
    <property type="entry name" value="SIRTUIN"/>
    <property type="match status" value="1"/>
</dbReference>
<dbReference type="EC" id="2.3.1.286" evidence="3"/>
<feature type="binding site" evidence="3">
    <location>
        <begin position="170"/>
        <end position="172"/>
    </location>
    <ligand>
        <name>NAD(+)</name>
        <dbReference type="ChEBI" id="CHEBI:57540"/>
    </ligand>
</feature>
<dbReference type="Proteomes" id="UP000000248">
    <property type="component" value="Chromosome"/>
</dbReference>
<organism evidence="6 7">
    <name type="scientific">Dichelobacter nodosus (strain VCS1703A)</name>
    <dbReference type="NCBI Taxonomy" id="246195"/>
    <lineage>
        <taxon>Bacteria</taxon>
        <taxon>Pseudomonadati</taxon>
        <taxon>Pseudomonadota</taxon>
        <taxon>Gammaproteobacteria</taxon>
        <taxon>Cardiobacteriales</taxon>
        <taxon>Cardiobacteriaceae</taxon>
        <taxon>Dichelobacter</taxon>
    </lineage>
</organism>
<dbReference type="GO" id="GO:0017136">
    <property type="term" value="F:histone deacetylase activity, NAD-dependent"/>
    <property type="evidence" value="ECO:0007669"/>
    <property type="project" value="TreeGrafter"/>
</dbReference>
<protein>
    <recommendedName>
        <fullName evidence="3">NAD-dependent protein deacylase</fullName>
        <ecNumber evidence="3">2.3.1.286</ecNumber>
    </recommendedName>
    <alternativeName>
        <fullName evidence="3">Regulatory protein SIR2 homolog</fullName>
    </alternativeName>
</protein>
<keyword evidence="3 4" id="KW-0862">Zinc</keyword>
<dbReference type="EMBL" id="CP000513">
    <property type="protein sequence ID" value="ABQ14293.1"/>
    <property type="molecule type" value="Genomic_DNA"/>
</dbReference>
<evidence type="ECO:0000256" key="4">
    <source>
        <dbReference type="PROSITE-ProRule" id="PRU00236"/>
    </source>
</evidence>
<dbReference type="InterPro" id="IPR029035">
    <property type="entry name" value="DHS-like_NAD/FAD-binding_dom"/>
</dbReference>
<feature type="binding site" evidence="3 4">
    <location>
        <position position="114"/>
    </location>
    <ligand>
        <name>Zn(2+)</name>
        <dbReference type="ChEBI" id="CHEBI:29105"/>
    </ligand>
</feature>
<dbReference type="HOGENOM" id="CLU_023643_3_1_6"/>
<feature type="binding site" evidence="3">
    <location>
        <position position="51"/>
    </location>
    <ligand>
        <name>substrate</name>
    </ligand>
</feature>
<feature type="domain" description="Deacetylase sirtuin-type" evidence="5">
    <location>
        <begin position="1"/>
        <end position="227"/>
    </location>
</feature>
<dbReference type="InterPro" id="IPR026591">
    <property type="entry name" value="Sirtuin_cat_small_dom_sf"/>
</dbReference>
<name>A5EXW2_DICNV</name>
<gene>
    <name evidence="3" type="primary">cobB</name>
    <name evidence="6" type="ordered locus">DNO_1032</name>
</gene>
<dbReference type="GO" id="GO:0036054">
    <property type="term" value="F:protein-malonyllysine demalonylase activity"/>
    <property type="evidence" value="ECO:0007669"/>
    <property type="project" value="InterPro"/>
</dbReference>
<feature type="binding site" evidence="3">
    <location>
        <position position="54"/>
    </location>
    <ligand>
        <name>substrate</name>
    </ligand>
</feature>
<feature type="binding site" evidence="3 4">
    <location>
        <position position="133"/>
    </location>
    <ligand>
        <name>Zn(2+)</name>
        <dbReference type="ChEBI" id="CHEBI:29105"/>
    </ligand>
</feature>
<dbReference type="CDD" id="cd01412">
    <property type="entry name" value="SIRT5_Af1_CobB"/>
    <property type="match status" value="1"/>
</dbReference>
<feature type="binding site" evidence="3">
    <location>
        <position position="214"/>
    </location>
    <ligand>
        <name>NAD(+)</name>
        <dbReference type="ChEBI" id="CHEBI:57540"/>
    </ligand>
</feature>
<dbReference type="GO" id="GO:0008270">
    <property type="term" value="F:zinc ion binding"/>
    <property type="evidence" value="ECO:0007669"/>
    <property type="project" value="UniProtKB-UniRule"/>
</dbReference>
<dbReference type="Gene3D" id="3.40.50.1220">
    <property type="entry name" value="TPP-binding domain"/>
    <property type="match status" value="1"/>
</dbReference>
<sequence length="227" mass="24956">MIVILTGAGISAESGIKTFRSDNGTWEEHRVEDVATPEGFMRDPELVHQFYNARRAQLSTVSPNAAHLALARLQKEAKEKVAIITQNIDDLHERAGSDAIHMHGELYKIRCLFCQNVFLWKTDCGPQTPCPVCHKSGALRPDIVWFGEMPHHMEEIENMLALANIFVAIGTSGVVYPAAGFVQLAHAYGAKTIEINLNKTEGTKLFDEGIYGAATKAVPSWVEAVLA</sequence>
<keyword evidence="7" id="KW-1185">Reference proteome</keyword>
<dbReference type="PANTHER" id="PTHR11085:SF4">
    <property type="entry name" value="NAD-DEPENDENT PROTEIN DEACYLASE"/>
    <property type="match status" value="1"/>
</dbReference>
<accession>A5EXW2</accession>
<feature type="binding site" evidence="3">
    <location>
        <begin position="196"/>
        <end position="198"/>
    </location>
    <ligand>
        <name>NAD(+)</name>
        <dbReference type="ChEBI" id="CHEBI:57540"/>
    </ligand>
</feature>
<dbReference type="Gene3D" id="3.30.1600.10">
    <property type="entry name" value="SIR2/SIRT2 'Small Domain"/>
    <property type="match status" value="1"/>
</dbReference>